<evidence type="ECO:0000313" key="4">
    <source>
        <dbReference type="Proteomes" id="UP000680805"/>
    </source>
</evidence>
<organism evidence="3 4">
    <name type="scientific">Bradyrhizobium sediminis</name>
    <dbReference type="NCBI Taxonomy" id="2840469"/>
    <lineage>
        <taxon>Bacteria</taxon>
        <taxon>Pseudomonadati</taxon>
        <taxon>Pseudomonadota</taxon>
        <taxon>Alphaproteobacteria</taxon>
        <taxon>Hyphomicrobiales</taxon>
        <taxon>Nitrobacteraceae</taxon>
        <taxon>Bradyrhizobium</taxon>
    </lineage>
</organism>
<dbReference type="Gene3D" id="3.40.190.150">
    <property type="entry name" value="Bordetella uptake gene, domain 1"/>
    <property type="match status" value="1"/>
</dbReference>
<evidence type="ECO:0000256" key="1">
    <source>
        <dbReference type="ARBA" id="ARBA00006987"/>
    </source>
</evidence>
<keyword evidence="2" id="KW-0732">Signal</keyword>
<dbReference type="Pfam" id="PF03401">
    <property type="entry name" value="TctC"/>
    <property type="match status" value="1"/>
</dbReference>
<dbReference type="SUPFAM" id="SSF53850">
    <property type="entry name" value="Periplasmic binding protein-like II"/>
    <property type="match status" value="1"/>
</dbReference>
<dbReference type="CDD" id="cd13576">
    <property type="entry name" value="PBP2_BugD_Asp"/>
    <property type="match status" value="1"/>
</dbReference>
<dbReference type="AlphaFoldDB" id="A0A975NNS1"/>
<evidence type="ECO:0000313" key="3">
    <source>
        <dbReference type="EMBL" id="QWG17359.1"/>
    </source>
</evidence>
<dbReference type="Proteomes" id="UP000680805">
    <property type="component" value="Chromosome"/>
</dbReference>
<dbReference type="InterPro" id="IPR005064">
    <property type="entry name" value="BUG"/>
</dbReference>
<gene>
    <name evidence="3" type="ORF">KMZ68_20665</name>
</gene>
<dbReference type="PANTHER" id="PTHR42928">
    <property type="entry name" value="TRICARBOXYLATE-BINDING PROTEIN"/>
    <property type="match status" value="1"/>
</dbReference>
<protein>
    <submittedName>
        <fullName evidence="3">Tripartite tricarboxylate transporter substrate binding protein BugD</fullName>
    </submittedName>
</protein>
<dbReference type="RefSeq" id="WP_215613009.1">
    <property type="nucleotide sequence ID" value="NZ_CP076135.1"/>
</dbReference>
<dbReference type="EMBL" id="CP076135">
    <property type="protein sequence ID" value="QWG17359.1"/>
    <property type="molecule type" value="Genomic_DNA"/>
</dbReference>
<dbReference type="PIRSF" id="PIRSF017082">
    <property type="entry name" value="YflP"/>
    <property type="match status" value="1"/>
</dbReference>
<dbReference type="KEGG" id="bsei:KMZ68_20665"/>
<proteinExistence type="inferred from homology"/>
<dbReference type="PANTHER" id="PTHR42928:SF5">
    <property type="entry name" value="BLR1237 PROTEIN"/>
    <property type="match status" value="1"/>
</dbReference>
<dbReference type="InterPro" id="IPR042100">
    <property type="entry name" value="Bug_dom1"/>
</dbReference>
<comment type="similarity">
    <text evidence="1">Belongs to the UPF0065 (bug) family.</text>
</comment>
<evidence type="ECO:0000256" key="2">
    <source>
        <dbReference type="SAM" id="SignalP"/>
    </source>
</evidence>
<accession>A0A975NNS1</accession>
<sequence>MNWYGRLLASGGLIALAGGSALPAQAQAQGYPTRSITMIVPFAAGGPSDVISRIVTGHMAQTLGQSIIIENVVGAGGTTATARAARAANDGYTLITGHMGTHAASVPLYPKLAYHPEKDFEPVALLAGTPILILARKDFPPKDLKDFVTYVKANVEKINAAHAGIGSVSHVSCQLLNSVLDIKPVGVPFNGTGPAMNALVGGQVDYMCDQIVNAVPQIKGGTIKAYAVATPARNPSLPDVPTTTEAGLPAFQAQAWSAIFAPKGTPPEVIAKLNAAAVKALDDENVRKRLFDLGSVIPATAERTPEALAALVKSEIAKWTSVLKPATN</sequence>
<feature type="signal peptide" evidence="2">
    <location>
        <begin position="1"/>
        <end position="28"/>
    </location>
</feature>
<dbReference type="Gene3D" id="3.40.190.10">
    <property type="entry name" value="Periplasmic binding protein-like II"/>
    <property type="match status" value="1"/>
</dbReference>
<feature type="chain" id="PRO_5036686294" evidence="2">
    <location>
        <begin position="29"/>
        <end position="328"/>
    </location>
</feature>
<name>A0A975NNS1_9BRAD</name>
<reference evidence="3" key="1">
    <citation type="submission" date="2021-06" db="EMBL/GenBank/DDBJ databases">
        <title>Bradyrhizobium sp. S2-11-2 Genome sequencing.</title>
        <authorList>
            <person name="Jin L."/>
        </authorList>
    </citation>
    <scope>NUCLEOTIDE SEQUENCE</scope>
    <source>
        <strain evidence="3">S2-11-2</strain>
    </source>
</reference>